<gene>
    <name evidence="2" type="ORF">ACFSTE_06955</name>
</gene>
<dbReference type="Proteomes" id="UP001597459">
    <property type="component" value="Unassembled WGS sequence"/>
</dbReference>
<protein>
    <submittedName>
        <fullName evidence="2">VOC family protein</fullName>
    </submittedName>
</protein>
<dbReference type="Gene3D" id="3.10.180.10">
    <property type="entry name" value="2,3-Dihydroxybiphenyl 1,2-Dioxygenase, domain 1"/>
    <property type="match status" value="1"/>
</dbReference>
<sequence>MLQCSHILCKVDNIHKLVEDYTKLGFSLIWGSRKEKAHNALLWFEEGPYIEFFQLPKKFEVLSYPLKMFYGRGAGDRWTKWSKSPEGWCDMALESQETIPATSFMPPVDLKAIKKEMDKTGVRSSRIIKNKRVSPEGVKIKYSIFCPNATGFPFVFSGYDSPQKPEKIKHPNGATKINWVKMGVDSTYTEEFHHLIRTTPFIKTIPDTETKVFEVGLTGLRNELDPQLLHGAVFKTS</sequence>
<dbReference type="RefSeq" id="WP_378257427.1">
    <property type="nucleotide sequence ID" value="NZ_JBHSJV010000001.1"/>
</dbReference>
<evidence type="ECO:0000313" key="2">
    <source>
        <dbReference type="EMBL" id="MFD2590567.1"/>
    </source>
</evidence>
<accession>A0ABW5N4V9</accession>
<keyword evidence="3" id="KW-1185">Reference proteome</keyword>
<organism evidence="2 3">
    <name type="scientific">Aquimarina hainanensis</name>
    <dbReference type="NCBI Taxonomy" id="1578017"/>
    <lineage>
        <taxon>Bacteria</taxon>
        <taxon>Pseudomonadati</taxon>
        <taxon>Bacteroidota</taxon>
        <taxon>Flavobacteriia</taxon>
        <taxon>Flavobacteriales</taxon>
        <taxon>Flavobacteriaceae</taxon>
        <taxon>Aquimarina</taxon>
    </lineage>
</organism>
<reference evidence="3" key="1">
    <citation type="journal article" date="2019" name="Int. J. Syst. Evol. Microbiol.">
        <title>The Global Catalogue of Microorganisms (GCM) 10K type strain sequencing project: providing services to taxonomists for standard genome sequencing and annotation.</title>
        <authorList>
            <consortium name="The Broad Institute Genomics Platform"/>
            <consortium name="The Broad Institute Genome Sequencing Center for Infectious Disease"/>
            <person name="Wu L."/>
            <person name="Ma J."/>
        </authorList>
    </citation>
    <scope>NUCLEOTIDE SEQUENCE [LARGE SCALE GENOMIC DNA]</scope>
    <source>
        <strain evidence="3">KCTC 42423</strain>
    </source>
</reference>
<dbReference type="InterPro" id="IPR025870">
    <property type="entry name" value="Glyoxalase-like_dom"/>
</dbReference>
<evidence type="ECO:0000313" key="3">
    <source>
        <dbReference type="Proteomes" id="UP001597459"/>
    </source>
</evidence>
<proteinExistence type="predicted"/>
<dbReference type="EMBL" id="JBHULX010000004">
    <property type="protein sequence ID" value="MFD2590567.1"/>
    <property type="molecule type" value="Genomic_DNA"/>
</dbReference>
<name>A0ABW5N4V9_9FLAO</name>
<dbReference type="InterPro" id="IPR029068">
    <property type="entry name" value="Glyas_Bleomycin-R_OHBP_Dase"/>
</dbReference>
<evidence type="ECO:0000259" key="1">
    <source>
        <dbReference type="Pfam" id="PF13468"/>
    </source>
</evidence>
<comment type="caution">
    <text evidence="2">The sequence shown here is derived from an EMBL/GenBank/DDBJ whole genome shotgun (WGS) entry which is preliminary data.</text>
</comment>
<feature type="domain" description="Glyoxalase-like" evidence="1">
    <location>
        <begin position="6"/>
        <end position="187"/>
    </location>
</feature>
<dbReference type="Pfam" id="PF13468">
    <property type="entry name" value="Glyoxalase_3"/>
    <property type="match status" value="1"/>
</dbReference>